<name>A0A7I9YHI0_MYCBU</name>
<protein>
    <recommendedName>
        <fullName evidence="3">DUF4393 domain-containing protein</fullName>
    </recommendedName>
</protein>
<sequence length="224" mass="24446">MENFLSPRGWLGLASGLAQFWIRTTLRTQEQLLALLEGETGESRSIPATQAPASDKTLPPDSLNAKMRALLNRALDQSTKSSQEELYHHILDQLVADEARIIGALSDGSTSVAVNVYDWTRRRTLGRAVLENAALVGRNANVALPQMVPTYVSHLLSLGLVEIGPEDPDLKDDYEILLAESQVLRAIADASHGPLAAKVEKLTLRLSPLGHALWEATNQQEGRP</sequence>
<accession>A0A7I9YHI0</accession>
<dbReference type="AlphaFoldDB" id="A0A7I9YHI0"/>
<evidence type="ECO:0000313" key="1">
    <source>
        <dbReference type="EMBL" id="GFG88141.1"/>
    </source>
</evidence>
<dbReference type="InterPro" id="IPR025506">
    <property type="entry name" value="Abi_alpha"/>
</dbReference>
<dbReference type="RefSeq" id="WP_240355321.1">
    <property type="nucleotide sequence ID" value="NZ_BLKZ01000001.1"/>
</dbReference>
<keyword evidence="2" id="KW-1185">Reference proteome</keyword>
<reference evidence="1 2" key="1">
    <citation type="journal article" date="2019" name="Emerg. Microbes Infect.">
        <title>Comprehensive subspecies identification of 175 nontuberculous mycobacteria species based on 7547 genomic profiles.</title>
        <authorList>
            <person name="Matsumoto Y."/>
            <person name="Kinjo T."/>
            <person name="Motooka D."/>
            <person name="Nabeya D."/>
            <person name="Jung N."/>
            <person name="Uechi K."/>
            <person name="Horii T."/>
            <person name="Iida T."/>
            <person name="Fujita J."/>
            <person name="Nakamura S."/>
        </authorList>
    </citation>
    <scope>NUCLEOTIDE SEQUENCE [LARGE SCALE GENOMIC DNA]</scope>
    <source>
        <strain evidence="1 2">JCM 30725</strain>
    </source>
</reference>
<dbReference type="Proteomes" id="UP000465360">
    <property type="component" value="Unassembled WGS sequence"/>
</dbReference>
<comment type="caution">
    <text evidence="1">The sequence shown here is derived from an EMBL/GenBank/DDBJ whole genome shotgun (WGS) entry which is preliminary data.</text>
</comment>
<evidence type="ECO:0008006" key="3">
    <source>
        <dbReference type="Google" id="ProtNLM"/>
    </source>
</evidence>
<dbReference type="EMBL" id="BLKZ01000001">
    <property type="protein sequence ID" value="GFG88141.1"/>
    <property type="molecule type" value="Genomic_DNA"/>
</dbReference>
<organism evidence="1 2">
    <name type="scientific">Mycobacterium bourgelatii</name>
    <dbReference type="NCBI Taxonomy" id="1273442"/>
    <lineage>
        <taxon>Bacteria</taxon>
        <taxon>Bacillati</taxon>
        <taxon>Actinomycetota</taxon>
        <taxon>Actinomycetes</taxon>
        <taxon>Mycobacteriales</taxon>
        <taxon>Mycobacteriaceae</taxon>
        <taxon>Mycobacterium</taxon>
    </lineage>
</organism>
<dbReference type="Pfam" id="PF14337">
    <property type="entry name" value="Abi_alpha"/>
    <property type="match status" value="1"/>
</dbReference>
<evidence type="ECO:0000313" key="2">
    <source>
        <dbReference type="Proteomes" id="UP000465360"/>
    </source>
</evidence>
<proteinExistence type="predicted"/>
<gene>
    <name evidence="1" type="ORF">MBOU_01830</name>
</gene>
<dbReference type="Gene3D" id="3.30.110.190">
    <property type="match status" value="1"/>
</dbReference>